<dbReference type="InterPro" id="IPR019734">
    <property type="entry name" value="TPR_rpt"/>
</dbReference>
<evidence type="ECO:0000256" key="1">
    <source>
        <dbReference type="ARBA" id="ARBA00022475"/>
    </source>
</evidence>
<evidence type="ECO:0000256" key="2">
    <source>
        <dbReference type="ARBA" id="ARBA00022737"/>
    </source>
</evidence>
<keyword evidence="2" id="KW-0677">Repeat</keyword>
<accession>A0ABP3WQA0</accession>
<keyword evidence="5" id="KW-0449">Lipoprotein</keyword>
<name>A0ABP3WQA0_9ALTE</name>
<dbReference type="EMBL" id="BAAAFD010000001">
    <property type="protein sequence ID" value="GAA0852756.1"/>
    <property type="molecule type" value="Genomic_DNA"/>
</dbReference>
<dbReference type="InterPro" id="IPR051685">
    <property type="entry name" value="Ycf3/AcsC/BcsC/TPR_MFPF"/>
</dbReference>
<organism evidence="5 6">
    <name type="scientific">Aliiglaciecola litoralis</name>
    <dbReference type="NCBI Taxonomy" id="582857"/>
    <lineage>
        <taxon>Bacteria</taxon>
        <taxon>Pseudomonadati</taxon>
        <taxon>Pseudomonadota</taxon>
        <taxon>Gammaproteobacteria</taxon>
        <taxon>Alteromonadales</taxon>
        <taxon>Alteromonadaceae</taxon>
        <taxon>Aliiglaciecola</taxon>
    </lineage>
</organism>
<dbReference type="InterPro" id="IPR023605">
    <property type="entry name" value="Lipoprotein_NlpI"/>
</dbReference>
<gene>
    <name evidence="5" type="primary">nlpI</name>
    <name evidence="5" type="ORF">GCM10009114_03730</name>
</gene>
<keyword evidence="3 4" id="KW-0802">TPR repeat</keyword>
<dbReference type="Pfam" id="PF00515">
    <property type="entry name" value="TPR_1"/>
    <property type="match status" value="1"/>
</dbReference>
<dbReference type="PANTHER" id="PTHR44943">
    <property type="entry name" value="CELLULOSE SYNTHASE OPERON PROTEIN C"/>
    <property type="match status" value="1"/>
</dbReference>
<dbReference type="SUPFAM" id="SSF48452">
    <property type="entry name" value="TPR-like"/>
    <property type="match status" value="1"/>
</dbReference>
<dbReference type="PANTHER" id="PTHR44943:SF5">
    <property type="entry name" value="BLL7697 PROTEIN"/>
    <property type="match status" value="1"/>
</dbReference>
<dbReference type="Gene3D" id="1.25.40.10">
    <property type="entry name" value="Tetratricopeptide repeat domain"/>
    <property type="match status" value="1"/>
</dbReference>
<keyword evidence="1" id="KW-1003">Cell membrane</keyword>
<dbReference type="SMART" id="SM00028">
    <property type="entry name" value="TPR"/>
    <property type="match status" value="4"/>
</dbReference>
<evidence type="ECO:0000313" key="5">
    <source>
        <dbReference type="EMBL" id="GAA0852756.1"/>
    </source>
</evidence>
<reference evidence="6" key="1">
    <citation type="journal article" date="2019" name="Int. J. Syst. Evol. Microbiol.">
        <title>The Global Catalogue of Microorganisms (GCM) 10K type strain sequencing project: providing services to taxonomists for standard genome sequencing and annotation.</title>
        <authorList>
            <consortium name="The Broad Institute Genomics Platform"/>
            <consortium name="The Broad Institute Genome Sequencing Center for Infectious Disease"/>
            <person name="Wu L."/>
            <person name="Ma J."/>
        </authorList>
    </citation>
    <scope>NUCLEOTIDE SEQUENCE [LARGE SCALE GENOMIC DNA]</scope>
    <source>
        <strain evidence="6">JCM 15896</strain>
    </source>
</reference>
<dbReference type="InterPro" id="IPR011990">
    <property type="entry name" value="TPR-like_helical_dom_sf"/>
</dbReference>
<dbReference type="Proteomes" id="UP001500359">
    <property type="component" value="Unassembled WGS sequence"/>
</dbReference>
<comment type="caution">
    <text evidence="5">The sequence shown here is derived from an EMBL/GenBank/DDBJ whole genome shotgun (WGS) entry which is preliminary data.</text>
</comment>
<dbReference type="NCBIfam" id="NF008391">
    <property type="entry name" value="PRK11189.1"/>
    <property type="match status" value="1"/>
</dbReference>
<feature type="repeat" description="TPR" evidence="4">
    <location>
        <begin position="61"/>
        <end position="94"/>
    </location>
</feature>
<dbReference type="PROSITE" id="PS50005">
    <property type="entry name" value="TPR"/>
    <property type="match status" value="1"/>
</dbReference>
<evidence type="ECO:0000313" key="6">
    <source>
        <dbReference type="Proteomes" id="UP001500359"/>
    </source>
</evidence>
<evidence type="ECO:0000256" key="3">
    <source>
        <dbReference type="ARBA" id="ARBA00022803"/>
    </source>
</evidence>
<proteinExistence type="predicted"/>
<sequence>MNFRSQLAVARYNQILGQASLSNEERAELLFLRGTHYDSLGLAGLAQYDFSRAKELKPDMAEAYNSIGIHYTQQMDFNEAYESFDSALEINPSLDFALLNRGIALYYGQRNELAVDDLTRFYEKDKANPFAALWLYLAQREVDATLAIEQLKQNRAHLDPNNWASIIVDFYLGNISRGSLLNEFVNGVKNVNELNQRMCEVYFYMGKHYGKRGEKGMALNYFKMVLSTNVYEYVEHRYSRIEIDMLRNQYADNS</sequence>
<evidence type="ECO:0000256" key="4">
    <source>
        <dbReference type="PROSITE-ProRule" id="PRU00339"/>
    </source>
</evidence>
<keyword evidence="6" id="KW-1185">Reference proteome</keyword>
<dbReference type="PIRSF" id="PIRSF004654">
    <property type="entry name" value="NlpI"/>
    <property type="match status" value="1"/>
</dbReference>
<dbReference type="PROSITE" id="PS50293">
    <property type="entry name" value="TPR_REGION"/>
    <property type="match status" value="1"/>
</dbReference>
<protein>
    <submittedName>
        <fullName evidence="5">Lipoprotein NlpI</fullName>
    </submittedName>
</protein>
<keyword evidence="1" id="KW-0472">Membrane</keyword>